<evidence type="ECO:0000256" key="1">
    <source>
        <dbReference type="SAM" id="MobiDB-lite"/>
    </source>
</evidence>
<comment type="caution">
    <text evidence="3">The sequence shown here is derived from an EMBL/GenBank/DDBJ whole genome shotgun (WGS) entry which is preliminary data.</text>
</comment>
<feature type="compositionally biased region" description="Basic residues" evidence="1">
    <location>
        <begin position="37"/>
        <end position="46"/>
    </location>
</feature>
<protein>
    <recommendedName>
        <fullName evidence="5">Hexosyltransferase</fullName>
    </recommendedName>
</protein>
<dbReference type="AlphaFoldDB" id="A0AAD2FZ36"/>
<evidence type="ECO:0008006" key="5">
    <source>
        <dbReference type="Google" id="ProtNLM"/>
    </source>
</evidence>
<feature type="transmembrane region" description="Helical" evidence="2">
    <location>
        <begin position="50"/>
        <end position="69"/>
    </location>
</feature>
<evidence type="ECO:0000313" key="4">
    <source>
        <dbReference type="Proteomes" id="UP001295423"/>
    </source>
</evidence>
<feature type="compositionally biased region" description="Basic and acidic residues" evidence="1">
    <location>
        <begin position="25"/>
        <end position="36"/>
    </location>
</feature>
<feature type="compositionally biased region" description="Polar residues" evidence="1">
    <location>
        <begin position="347"/>
        <end position="356"/>
    </location>
</feature>
<feature type="region of interest" description="Disordered" evidence="1">
    <location>
        <begin position="1"/>
        <end position="46"/>
    </location>
</feature>
<evidence type="ECO:0000313" key="3">
    <source>
        <dbReference type="EMBL" id="CAJ1957568.1"/>
    </source>
</evidence>
<keyword evidence="2" id="KW-0812">Transmembrane</keyword>
<reference evidence="3" key="1">
    <citation type="submission" date="2023-08" db="EMBL/GenBank/DDBJ databases">
        <authorList>
            <person name="Audoor S."/>
            <person name="Bilcke G."/>
        </authorList>
    </citation>
    <scope>NUCLEOTIDE SEQUENCE</scope>
</reference>
<feature type="region of interest" description="Disordered" evidence="1">
    <location>
        <begin position="344"/>
        <end position="374"/>
    </location>
</feature>
<keyword evidence="2" id="KW-1133">Transmembrane helix</keyword>
<dbReference type="Proteomes" id="UP001295423">
    <property type="component" value="Unassembled WGS sequence"/>
</dbReference>
<keyword evidence="2" id="KW-0472">Membrane</keyword>
<keyword evidence="4" id="KW-1185">Reference proteome</keyword>
<organism evidence="3 4">
    <name type="scientific">Cylindrotheca closterium</name>
    <dbReference type="NCBI Taxonomy" id="2856"/>
    <lineage>
        <taxon>Eukaryota</taxon>
        <taxon>Sar</taxon>
        <taxon>Stramenopiles</taxon>
        <taxon>Ochrophyta</taxon>
        <taxon>Bacillariophyta</taxon>
        <taxon>Bacillariophyceae</taxon>
        <taxon>Bacillariophycidae</taxon>
        <taxon>Bacillariales</taxon>
        <taxon>Bacillariaceae</taxon>
        <taxon>Cylindrotheca</taxon>
    </lineage>
</organism>
<gene>
    <name evidence="3" type="ORF">CYCCA115_LOCUS16776</name>
</gene>
<accession>A0AAD2FZ36</accession>
<sequence>MLGRGRRRGIEQQHPHRNQLQELSSDDHCYPTDEMPHRRKQSKTTTRRSFVLNWTLASTFALGLLLLLVQVATWNHSPDGTTIGGMAEPTQLTTANKQSNTPSSWNNNNNNNNAVQQRRHLREVSTTTTIPFPKTLVGIFTTLDDPSKDWHRQNLAQYSQHICALGDYESSTKLSLSEKEACQVIYTFVIGGNMDPNAPTELLTVPDDENNTNKNKAATAQHHSLLVNTKGQNLPKDVHENDCTLLNIRENEHQGKSQTFLYFASLLLKQQQEGHQEQGQVNTIDYVMKIDAQTKVNWKDFFSFAVDQLPPAPYNTNMIGGALRDKAMWWGDFEAVDEEFRKGYDDSLSSSKPSQVKQRKLNKPPTKPHPSQMDRLESFWGNEFGGVHLYVDGQLYFLSSDLVHFVANEALYAKSRIGFGGYLEGLEDHDISAMVWHAPSPIHVVPLTKSQRFWEYPVGPPPAAPL</sequence>
<name>A0AAD2FZ36_9STRA</name>
<proteinExistence type="predicted"/>
<evidence type="ECO:0000256" key="2">
    <source>
        <dbReference type="SAM" id="Phobius"/>
    </source>
</evidence>
<dbReference type="EMBL" id="CAKOGP040001947">
    <property type="protein sequence ID" value="CAJ1957568.1"/>
    <property type="molecule type" value="Genomic_DNA"/>
</dbReference>